<proteinExistence type="predicted"/>
<protein>
    <submittedName>
        <fullName evidence="1">15687_t:CDS:1</fullName>
    </submittedName>
</protein>
<keyword evidence="2" id="KW-1185">Reference proteome</keyword>
<dbReference type="EMBL" id="CAJVPT010002734">
    <property type="protein sequence ID" value="CAG8486604.1"/>
    <property type="molecule type" value="Genomic_DNA"/>
</dbReference>
<gene>
    <name evidence="1" type="ORF">ACOLOM_LOCUS2211</name>
</gene>
<dbReference type="Proteomes" id="UP000789525">
    <property type="component" value="Unassembled WGS sequence"/>
</dbReference>
<reference evidence="1" key="1">
    <citation type="submission" date="2021-06" db="EMBL/GenBank/DDBJ databases">
        <authorList>
            <person name="Kallberg Y."/>
            <person name="Tangrot J."/>
            <person name="Rosling A."/>
        </authorList>
    </citation>
    <scope>NUCLEOTIDE SEQUENCE</scope>
    <source>
        <strain evidence="1">CL356</strain>
    </source>
</reference>
<sequence>MPLDKRFENQKRYQNEISQRKSYSSFWYCFNALNIFTSLSILLPDNSKGASRDIEGLGKDRASSSYGKYSLLLFTGIGVLLFAALMGVQQIFLLYTSYVFKWSLIEQGYVIVFIGFLRAVVLLLIYPTIVRLFKKRSKKEDNINNNDDDRDVVRNSSPTVLDEFNDKELMKEMLFEIWMIRIGLAIDTVSYLFRGLAASSEMFVTAYAFGCLGAISSPSIRSLLTGLVPPSQVGQLLGAVGVLESIVSIMSPAIFSSMYSLLVRTSPHLIWYLITCLTTMGVALAFVVKPKNRQRE</sequence>
<evidence type="ECO:0000313" key="2">
    <source>
        <dbReference type="Proteomes" id="UP000789525"/>
    </source>
</evidence>
<name>A0ACA9KRP7_9GLOM</name>
<organism evidence="1 2">
    <name type="scientific">Acaulospora colombiana</name>
    <dbReference type="NCBI Taxonomy" id="27376"/>
    <lineage>
        <taxon>Eukaryota</taxon>
        <taxon>Fungi</taxon>
        <taxon>Fungi incertae sedis</taxon>
        <taxon>Mucoromycota</taxon>
        <taxon>Glomeromycotina</taxon>
        <taxon>Glomeromycetes</taxon>
        <taxon>Diversisporales</taxon>
        <taxon>Acaulosporaceae</taxon>
        <taxon>Acaulospora</taxon>
    </lineage>
</organism>
<evidence type="ECO:0000313" key="1">
    <source>
        <dbReference type="EMBL" id="CAG8486604.1"/>
    </source>
</evidence>
<accession>A0ACA9KRP7</accession>
<comment type="caution">
    <text evidence="1">The sequence shown here is derived from an EMBL/GenBank/DDBJ whole genome shotgun (WGS) entry which is preliminary data.</text>
</comment>